<keyword evidence="1" id="KW-0812">Transmembrane</keyword>
<accession>A0ABX6D8Q8</accession>
<reference evidence="3 4" key="1">
    <citation type="submission" date="2019-11" db="EMBL/GenBank/DDBJ databases">
        <title>Whole Genome Sequencing and Comparative Genomic Analyses of Lysinibacillus pakistanensis LZH-9, a Halotolerant Strain with Excellent COD Removal Capability.</title>
        <authorList>
            <person name="Zhou H."/>
        </authorList>
    </citation>
    <scope>NUCLEOTIDE SEQUENCE [LARGE SCALE GENOMIC DNA]</scope>
    <source>
        <strain evidence="3 4">LZH-9</strain>
    </source>
</reference>
<evidence type="ECO:0000313" key="3">
    <source>
        <dbReference type="EMBL" id="QGG51171.1"/>
    </source>
</evidence>
<gene>
    <name evidence="3" type="ORF">GDS87_09435</name>
</gene>
<evidence type="ECO:0000256" key="1">
    <source>
        <dbReference type="SAM" id="Phobius"/>
    </source>
</evidence>
<proteinExistence type="predicted"/>
<keyword evidence="1" id="KW-1133">Transmembrane helix</keyword>
<name>A0ABX6D8Q8_9BACI</name>
<dbReference type="InterPro" id="IPR029101">
    <property type="entry name" value="Sigma_reg_N"/>
</dbReference>
<dbReference type="Pfam" id="PF13800">
    <property type="entry name" value="Sigma_reg_N"/>
    <property type="match status" value="1"/>
</dbReference>
<feature type="domain" description="Sigma factor regulator N-terminal" evidence="2">
    <location>
        <begin position="50"/>
        <end position="139"/>
    </location>
</feature>
<dbReference type="EMBL" id="CP045835">
    <property type="protein sequence ID" value="QGG51171.1"/>
    <property type="molecule type" value="Genomic_DNA"/>
</dbReference>
<evidence type="ECO:0000259" key="2">
    <source>
        <dbReference type="Pfam" id="PF13800"/>
    </source>
</evidence>
<feature type="transmembrane region" description="Helical" evidence="1">
    <location>
        <begin position="62"/>
        <end position="89"/>
    </location>
</feature>
<keyword evidence="1" id="KW-0472">Membrane</keyword>
<organism evidence="3 4">
    <name type="scientific">Lysinibacillus pakistanensis</name>
    <dbReference type="NCBI Taxonomy" id="759811"/>
    <lineage>
        <taxon>Bacteria</taxon>
        <taxon>Bacillati</taxon>
        <taxon>Bacillota</taxon>
        <taxon>Bacilli</taxon>
        <taxon>Bacillales</taxon>
        <taxon>Bacillaceae</taxon>
        <taxon>Lysinibacillus</taxon>
    </lineage>
</organism>
<evidence type="ECO:0000313" key="4">
    <source>
        <dbReference type="Proteomes" id="UP000373269"/>
    </source>
</evidence>
<sequence>MKSLFFFKPQIKALKLSLPEHEKNLVRFSKGLVIMEKISIINNDESFQHLVKNAKRKSVKRIIIISISVFISIVLLLSGLIAMGQYFMYKEMDKQTLQNYTNSLFTGANIQTNSTNYDHFFLAGTTKSNQFKDINGHQIKWGTIEHFYTILGTKAYVENNSNLNGYNNSYRVFQFYPYTEPKIENDLSYLKTLPPFYNVEVAVSFTQEVTFEEMIKEFPTAQWAWIIQNGLLESIEEEKEHAEEMKKEMPTFIPRNYGLVDGDSAYGFHILKDQPFQSAQNFLDEIATYGNDEQEALAILKERIVERGEDATGLSFPYHEKVYEAEILNKTIGNADARSLKVSGAVLTGTLESILPYLENNIVHHISVGVILPY</sequence>
<protein>
    <recommendedName>
        <fullName evidence="2">Sigma factor regulator N-terminal domain-containing protein</fullName>
    </recommendedName>
</protein>
<dbReference type="Proteomes" id="UP000373269">
    <property type="component" value="Chromosome"/>
</dbReference>
<keyword evidence="4" id="KW-1185">Reference proteome</keyword>